<evidence type="ECO:0000256" key="1">
    <source>
        <dbReference type="SAM" id="SignalP"/>
    </source>
</evidence>
<sequence length="212" mass="21317">MRGRALRRALARRVRPAAPVLVALLACGSLLQVADASFTARTSTAANTFSAGTVVLSDDRAAGSVLLSAVNMKPGDSATTCYRVSYTGSLPVEVRLRGTTTGTGLGSHVRLTVTRGTLTATSGPSCSTFTAAGSGTVYSGTLSALPSTYATGRPDPTATTWGPGNGAADTRAFQVVLSVTDAVSADGLAATQAVLAGQGLTSSTTLTWEAQS</sequence>
<protein>
    <submittedName>
        <fullName evidence="2">Uncharacterized protein</fullName>
    </submittedName>
</protein>
<keyword evidence="1" id="KW-0732">Signal</keyword>
<dbReference type="EMBL" id="BAABIL010000701">
    <property type="protein sequence ID" value="GAA4660689.1"/>
    <property type="molecule type" value="Genomic_DNA"/>
</dbReference>
<dbReference type="Proteomes" id="UP001501195">
    <property type="component" value="Unassembled WGS sequence"/>
</dbReference>
<reference evidence="3" key="1">
    <citation type="journal article" date="2019" name="Int. J. Syst. Evol. Microbiol.">
        <title>The Global Catalogue of Microorganisms (GCM) 10K type strain sequencing project: providing services to taxonomists for standard genome sequencing and annotation.</title>
        <authorList>
            <consortium name="The Broad Institute Genomics Platform"/>
            <consortium name="The Broad Institute Genome Sequencing Center for Infectious Disease"/>
            <person name="Wu L."/>
            <person name="Ma J."/>
        </authorList>
    </citation>
    <scope>NUCLEOTIDE SEQUENCE [LARGE SCALE GENOMIC DNA]</scope>
    <source>
        <strain evidence="3">JCM 18126</strain>
    </source>
</reference>
<organism evidence="2 3">
    <name type="scientific">Kineococcus glutinatus</name>
    <dbReference type="NCBI Taxonomy" id="1070872"/>
    <lineage>
        <taxon>Bacteria</taxon>
        <taxon>Bacillati</taxon>
        <taxon>Actinomycetota</taxon>
        <taxon>Actinomycetes</taxon>
        <taxon>Kineosporiales</taxon>
        <taxon>Kineosporiaceae</taxon>
        <taxon>Kineococcus</taxon>
    </lineage>
</organism>
<accession>A0ABP8VE47</accession>
<feature type="chain" id="PRO_5046651000" evidence="1">
    <location>
        <begin position="35"/>
        <end position="212"/>
    </location>
</feature>
<gene>
    <name evidence="2" type="ORF">GCM10023225_33970</name>
</gene>
<comment type="caution">
    <text evidence="2">The sequence shown here is derived from an EMBL/GenBank/DDBJ whole genome shotgun (WGS) entry which is preliminary data.</text>
</comment>
<evidence type="ECO:0000313" key="2">
    <source>
        <dbReference type="EMBL" id="GAA4660689.1"/>
    </source>
</evidence>
<keyword evidence="3" id="KW-1185">Reference proteome</keyword>
<name>A0ABP8VE47_9ACTN</name>
<evidence type="ECO:0000313" key="3">
    <source>
        <dbReference type="Proteomes" id="UP001501195"/>
    </source>
</evidence>
<proteinExistence type="predicted"/>
<dbReference type="PROSITE" id="PS51257">
    <property type="entry name" value="PROKAR_LIPOPROTEIN"/>
    <property type="match status" value="1"/>
</dbReference>
<feature type="signal peptide" evidence="1">
    <location>
        <begin position="1"/>
        <end position="34"/>
    </location>
</feature>
<dbReference type="RefSeq" id="WP_345714018.1">
    <property type="nucleotide sequence ID" value="NZ_BAABIL010000701.1"/>
</dbReference>